<dbReference type="Proteomes" id="UP001153954">
    <property type="component" value="Unassembled WGS sequence"/>
</dbReference>
<protein>
    <submittedName>
        <fullName evidence="2">Uncharacterized protein</fullName>
    </submittedName>
</protein>
<reference evidence="2" key="1">
    <citation type="submission" date="2022-03" db="EMBL/GenBank/DDBJ databases">
        <authorList>
            <person name="Tunstrom K."/>
        </authorList>
    </citation>
    <scope>NUCLEOTIDE SEQUENCE</scope>
</reference>
<feature type="compositionally biased region" description="Pro residues" evidence="1">
    <location>
        <begin position="47"/>
        <end position="74"/>
    </location>
</feature>
<dbReference type="AlphaFoldDB" id="A0AAU9UXW1"/>
<dbReference type="EMBL" id="CAKOGL010000026">
    <property type="protein sequence ID" value="CAH2104068.1"/>
    <property type="molecule type" value="Genomic_DNA"/>
</dbReference>
<evidence type="ECO:0000313" key="3">
    <source>
        <dbReference type="Proteomes" id="UP001153954"/>
    </source>
</evidence>
<evidence type="ECO:0000256" key="1">
    <source>
        <dbReference type="SAM" id="MobiDB-lite"/>
    </source>
</evidence>
<accession>A0AAU9UXW1</accession>
<gene>
    <name evidence="2" type="ORF">EEDITHA_LOCUS18497</name>
</gene>
<feature type="region of interest" description="Disordered" evidence="1">
    <location>
        <begin position="18"/>
        <end position="83"/>
    </location>
</feature>
<feature type="compositionally biased region" description="Basic residues" evidence="1">
    <location>
        <begin position="21"/>
        <end position="35"/>
    </location>
</feature>
<sequence>MKSDLIESLYTVSNCVDKAAARRRGAGRRRRHAGARARNNPSYFGLAPPPPAPREPLPARPAPSAPAAPPPAQPARPLALSANYSQSTDVLVVGLGL</sequence>
<name>A0AAU9UXW1_EUPED</name>
<comment type="caution">
    <text evidence="2">The sequence shown here is derived from an EMBL/GenBank/DDBJ whole genome shotgun (WGS) entry which is preliminary data.</text>
</comment>
<evidence type="ECO:0000313" key="2">
    <source>
        <dbReference type="EMBL" id="CAH2104068.1"/>
    </source>
</evidence>
<organism evidence="2 3">
    <name type="scientific">Euphydryas editha</name>
    <name type="common">Edith's checkerspot</name>
    <dbReference type="NCBI Taxonomy" id="104508"/>
    <lineage>
        <taxon>Eukaryota</taxon>
        <taxon>Metazoa</taxon>
        <taxon>Ecdysozoa</taxon>
        <taxon>Arthropoda</taxon>
        <taxon>Hexapoda</taxon>
        <taxon>Insecta</taxon>
        <taxon>Pterygota</taxon>
        <taxon>Neoptera</taxon>
        <taxon>Endopterygota</taxon>
        <taxon>Lepidoptera</taxon>
        <taxon>Glossata</taxon>
        <taxon>Ditrysia</taxon>
        <taxon>Papilionoidea</taxon>
        <taxon>Nymphalidae</taxon>
        <taxon>Nymphalinae</taxon>
        <taxon>Euphydryas</taxon>
    </lineage>
</organism>
<proteinExistence type="predicted"/>
<keyword evidence="3" id="KW-1185">Reference proteome</keyword>